<dbReference type="AlphaFoldDB" id="A0A0U1PWA8"/>
<accession>A0A0U1PWA8</accession>
<dbReference type="PANTHER" id="PTHR30157">
    <property type="entry name" value="FERRIC REDUCTASE, NADPH-DEPENDENT"/>
    <property type="match status" value="1"/>
</dbReference>
<dbReference type="Gene3D" id="3.40.50.80">
    <property type="entry name" value="Nucleotide-binding domain of ferredoxin-NADP reductase (FNR) module"/>
    <property type="match status" value="1"/>
</dbReference>
<dbReference type="OrthoDB" id="9814826at2"/>
<dbReference type="InterPro" id="IPR017927">
    <property type="entry name" value="FAD-bd_FR_type"/>
</dbReference>
<comment type="caution">
    <text evidence="3">The sequence shown here is derived from an EMBL/GenBank/DDBJ whole genome shotgun (WGS) entry which is preliminary data.</text>
</comment>
<dbReference type="STRING" id="1610491.AAV94_13850"/>
<organism evidence="3 4">
    <name type="scientific">Lampropedia cohaerens</name>
    <dbReference type="NCBI Taxonomy" id="1610491"/>
    <lineage>
        <taxon>Bacteria</taxon>
        <taxon>Pseudomonadati</taxon>
        <taxon>Pseudomonadota</taxon>
        <taxon>Betaproteobacteria</taxon>
        <taxon>Burkholderiales</taxon>
        <taxon>Comamonadaceae</taxon>
        <taxon>Lampropedia</taxon>
    </lineage>
</organism>
<comment type="similarity">
    <text evidence="1">Belongs to the SIP oxidoreductase family.</text>
</comment>
<sequence>MTDTSLPSDMPDPRAPQRLRHPLRFRRLKVLRREQITPHLLRITLTGEELQGFFSPGFDDHAKLLFPDPVTGQLQLPSVSSDGKPVWGDGPRPAARDYTPRAYDAQAGELVFDFALHQAGPATAWAERARPGDIIGVGGPRGSFVLPVDFDGHVLIGDDTALPAIWRRLQELPAHTRVLVLAEVESPQDEVALPTRAQAQIRWIYRRDLPQAVPGAGLLQALQQARLPAGDVFAWIACESSAAKALRAYLVAQHSWPVRRVRASGYWRLGSAAVHETVE</sequence>
<dbReference type="InterPro" id="IPR039261">
    <property type="entry name" value="FNR_nucleotide-bd"/>
</dbReference>
<keyword evidence="4" id="KW-1185">Reference proteome</keyword>
<reference evidence="3 4" key="1">
    <citation type="submission" date="2015-05" db="EMBL/GenBank/DDBJ databases">
        <title>Draft genome sequence of Lampropedia sp. CT6, isolated from the microbial mat of a hot water spring, located at Manikaran, India.</title>
        <authorList>
            <person name="Tripathi C."/>
            <person name="Rani P."/>
            <person name="Mahato N.K."/>
            <person name="Lal R."/>
        </authorList>
    </citation>
    <scope>NUCLEOTIDE SEQUENCE [LARGE SCALE GENOMIC DNA]</scope>
    <source>
        <strain evidence="3 4">CT6</strain>
    </source>
</reference>
<evidence type="ECO:0000256" key="1">
    <source>
        <dbReference type="ARBA" id="ARBA00035644"/>
    </source>
</evidence>
<name>A0A0U1PWA8_9BURK</name>
<dbReference type="InterPro" id="IPR013113">
    <property type="entry name" value="SIP_FAD-bd"/>
</dbReference>
<dbReference type="FunFam" id="2.40.30.10:FF:000055">
    <property type="entry name" value="Siderophore-interacting family protein"/>
    <property type="match status" value="1"/>
</dbReference>
<proteinExistence type="inferred from homology"/>
<dbReference type="InterPro" id="IPR017938">
    <property type="entry name" value="Riboflavin_synthase-like_b-brl"/>
</dbReference>
<dbReference type="PROSITE" id="PS51384">
    <property type="entry name" value="FAD_FR"/>
    <property type="match status" value="1"/>
</dbReference>
<dbReference type="Pfam" id="PF04954">
    <property type="entry name" value="SIP"/>
    <property type="match status" value="1"/>
</dbReference>
<dbReference type="RefSeq" id="WP_046742798.1">
    <property type="nucleotide sequence ID" value="NZ_LBNQ01000041.1"/>
</dbReference>
<gene>
    <name evidence="3" type="ORF">AAV94_13850</name>
</gene>
<dbReference type="Proteomes" id="UP000050580">
    <property type="component" value="Unassembled WGS sequence"/>
</dbReference>
<dbReference type="InterPro" id="IPR007037">
    <property type="entry name" value="SIP_rossman_dom"/>
</dbReference>
<dbReference type="PANTHER" id="PTHR30157:SF0">
    <property type="entry name" value="NADPH-DEPENDENT FERRIC-CHELATE REDUCTASE"/>
    <property type="match status" value="1"/>
</dbReference>
<dbReference type="PATRIC" id="fig|1610491.3.peg.2939"/>
<protein>
    <submittedName>
        <fullName evidence="3">FAD-binding protein</fullName>
    </submittedName>
</protein>
<dbReference type="GO" id="GO:0016491">
    <property type="term" value="F:oxidoreductase activity"/>
    <property type="evidence" value="ECO:0007669"/>
    <property type="project" value="InterPro"/>
</dbReference>
<evidence type="ECO:0000313" key="3">
    <source>
        <dbReference type="EMBL" id="KKW66823.1"/>
    </source>
</evidence>
<dbReference type="Gene3D" id="2.40.30.10">
    <property type="entry name" value="Translation factors"/>
    <property type="match status" value="1"/>
</dbReference>
<dbReference type="EMBL" id="LBNQ01000041">
    <property type="protein sequence ID" value="KKW66823.1"/>
    <property type="molecule type" value="Genomic_DNA"/>
</dbReference>
<dbReference type="Pfam" id="PF08021">
    <property type="entry name" value="FAD_binding_9"/>
    <property type="match status" value="1"/>
</dbReference>
<dbReference type="SUPFAM" id="SSF63380">
    <property type="entry name" value="Riboflavin synthase domain-like"/>
    <property type="match status" value="1"/>
</dbReference>
<dbReference type="InterPro" id="IPR039374">
    <property type="entry name" value="SIP_fam"/>
</dbReference>
<evidence type="ECO:0000313" key="4">
    <source>
        <dbReference type="Proteomes" id="UP000050580"/>
    </source>
</evidence>
<dbReference type="CDD" id="cd06193">
    <property type="entry name" value="siderophore_interacting"/>
    <property type="match status" value="1"/>
</dbReference>
<evidence type="ECO:0000259" key="2">
    <source>
        <dbReference type="PROSITE" id="PS51384"/>
    </source>
</evidence>
<feature type="domain" description="FAD-binding FR-type" evidence="2">
    <location>
        <begin position="23"/>
        <end position="147"/>
    </location>
</feature>